<evidence type="ECO:0000313" key="3">
    <source>
        <dbReference type="Proteomes" id="UP000318081"/>
    </source>
</evidence>
<name>A0ABX5Y077_9BACT</name>
<dbReference type="EMBL" id="CP036432">
    <property type="protein sequence ID" value="QDV87357.1"/>
    <property type="molecule type" value="Genomic_DNA"/>
</dbReference>
<evidence type="ECO:0000256" key="1">
    <source>
        <dbReference type="SAM" id="MobiDB-lite"/>
    </source>
</evidence>
<accession>A0ABX5Y077</accession>
<reference evidence="2 3" key="1">
    <citation type="submission" date="2019-02" db="EMBL/GenBank/DDBJ databases">
        <title>Deep-cultivation of Planctomycetes and their phenomic and genomic characterization uncovers novel biology.</title>
        <authorList>
            <person name="Wiegand S."/>
            <person name="Jogler M."/>
            <person name="Boedeker C."/>
            <person name="Pinto D."/>
            <person name="Vollmers J."/>
            <person name="Rivas-Marin E."/>
            <person name="Kohn T."/>
            <person name="Peeters S.H."/>
            <person name="Heuer A."/>
            <person name="Rast P."/>
            <person name="Oberbeckmann S."/>
            <person name="Bunk B."/>
            <person name="Jeske O."/>
            <person name="Meyerdierks A."/>
            <person name="Storesund J.E."/>
            <person name="Kallscheuer N."/>
            <person name="Luecker S."/>
            <person name="Lage O.M."/>
            <person name="Pohl T."/>
            <person name="Merkel B.J."/>
            <person name="Hornburger P."/>
            <person name="Mueller R.-W."/>
            <person name="Bruemmer F."/>
            <person name="Labrenz M."/>
            <person name="Spormann A.M."/>
            <person name="Op den Camp H."/>
            <person name="Overmann J."/>
            <person name="Amann R."/>
            <person name="Jetten M.S.M."/>
            <person name="Mascher T."/>
            <person name="Medema M.H."/>
            <person name="Devos D.P."/>
            <person name="Kaster A.-K."/>
            <person name="Ovreas L."/>
            <person name="Rohde M."/>
            <person name="Galperin M.Y."/>
            <person name="Jogler C."/>
        </authorList>
    </citation>
    <scope>NUCLEOTIDE SEQUENCE [LARGE SCALE GENOMIC DNA]</scope>
    <source>
        <strain evidence="2 3">TBK1r</strain>
    </source>
</reference>
<sequence>MKRPIASNRSPDDAIRKQSENVKKSFSKAHKDTAAPVPAFDFIGPVALIGCTPHHPSRLGRILSENGIGICELDCKTEIVVLGRDDWSPSDIDEIIESASGRFLRFYSQEMLVSILRGQSDPFQCPNVRQRKLYLEPFRVGHPGLEYVSQGWEGWVQTDLDTRNLRSSNAKESEIDRVAASPIHKLGYRVGKQGVSTSTRRTILSNAFTGEIPFIKSDSYMKEWGGPRTSKRLRRIAQLLASNINNCAKRANSMSYQEAIEDWRDDLEWLKRNYYNGVHRFDWPSAKVGR</sequence>
<organism evidence="2 3">
    <name type="scientific">Stieleria magnilauensis</name>
    <dbReference type="NCBI Taxonomy" id="2527963"/>
    <lineage>
        <taxon>Bacteria</taxon>
        <taxon>Pseudomonadati</taxon>
        <taxon>Planctomycetota</taxon>
        <taxon>Planctomycetia</taxon>
        <taxon>Pirellulales</taxon>
        <taxon>Pirellulaceae</taxon>
        <taxon>Stieleria</taxon>
    </lineage>
</organism>
<proteinExistence type="predicted"/>
<gene>
    <name evidence="2" type="ORF">TBK1r_63870</name>
</gene>
<dbReference type="Proteomes" id="UP000318081">
    <property type="component" value="Chromosome"/>
</dbReference>
<keyword evidence="3" id="KW-1185">Reference proteome</keyword>
<protein>
    <submittedName>
        <fullName evidence="2">Uncharacterized protein</fullName>
    </submittedName>
</protein>
<evidence type="ECO:0000313" key="2">
    <source>
        <dbReference type="EMBL" id="QDV87357.1"/>
    </source>
</evidence>
<feature type="compositionally biased region" description="Basic and acidic residues" evidence="1">
    <location>
        <begin position="10"/>
        <end position="29"/>
    </location>
</feature>
<feature type="region of interest" description="Disordered" evidence="1">
    <location>
        <begin position="1"/>
        <end position="29"/>
    </location>
</feature>